<protein>
    <submittedName>
        <fullName evidence="2">Uncharacterized protein</fullName>
    </submittedName>
</protein>
<dbReference type="AlphaFoldDB" id="A0A976FIJ5"/>
<keyword evidence="3" id="KW-1185">Reference proteome</keyword>
<dbReference type="EMBL" id="SHOA02000014">
    <property type="protein sequence ID" value="TDH67387.1"/>
    <property type="molecule type" value="Genomic_DNA"/>
</dbReference>
<feature type="coiled-coil region" evidence="1">
    <location>
        <begin position="191"/>
        <end position="233"/>
    </location>
</feature>
<evidence type="ECO:0000256" key="1">
    <source>
        <dbReference type="SAM" id="Coils"/>
    </source>
</evidence>
<organism evidence="2 3">
    <name type="scientific">Bremia lactucae</name>
    <name type="common">Lettuce downy mildew</name>
    <dbReference type="NCBI Taxonomy" id="4779"/>
    <lineage>
        <taxon>Eukaryota</taxon>
        <taxon>Sar</taxon>
        <taxon>Stramenopiles</taxon>
        <taxon>Oomycota</taxon>
        <taxon>Peronosporomycetes</taxon>
        <taxon>Peronosporales</taxon>
        <taxon>Peronosporaceae</taxon>
        <taxon>Bremia</taxon>
    </lineage>
</organism>
<dbReference type="Proteomes" id="UP000294530">
    <property type="component" value="Unassembled WGS sequence"/>
</dbReference>
<evidence type="ECO:0000313" key="2">
    <source>
        <dbReference type="EMBL" id="TDH67387.1"/>
    </source>
</evidence>
<sequence length="242" mass="27690">MYWQLQRCGYRLLNCRWGNRGRNTRMCTHSRSKQQIETGSTRTGTPNVEHMATKAAKHEAELDSSIARIIGSDWGDRSHQPVSLSMRIYWIVFTVVLGNGLYTSFTGKDEWFFVKWLTDEQICNDDNDAKAPRQSAYCNTNDTQEQTTPVVVSTLPHRALSSPGMPFLAPGMTIKARATRVTSEIELAHQLVQLQEQQECLLKQIRASREKSNAELEHQVRMLDIQKAQVQKMLQDYKLSNS</sequence>
<dbReference type="GeneID" id="94347911"/>
<gene>
    <name evidence="2" type="ORF">CCR75_004150</name>
</gene>
<reference evidence="2 3" key="1">
    <citation type="journal article" date="2021" name="Genome Biol.">
        <title>AFLAP: assembly-free linkage analysis pipeline using k-mers from genome sequencing data.</title>
        <authorList>
            <person name="Fletcher K."/>
            <person name="Zhang L."/>
            <person name="Gil J."/>
            <person name="Han R."/>
            <person name="Cavanaugh K."/>
            <person name="Michelmore R."/>
        </authorList>
    </citation>
    <scope>NUCLEOTIDE SEQUENCE [LARGE SCALE GENOMIC DNA]</scope>
    <source>
        <strain evidence="2 3">SF5</strain>
    </source>
</reference>
<dbReference type="KEGG" id="blac:94347911"/>
<dbReference type="RefSeq" id="XP_067816886.1">
    <property type="nucleotide sequence ID" value="XM_067962240.1"/>
</dbReference>
<accession>A0A976FIJ5</accession>
<keyword evidence="1" id="KW-0175">Coiled coil</keyword>
<name>A0A976FIJ5_BRELC</name>
<comment type="caution">
    <text evidence="2">The sequence shown here is derived from an EMBL/GenBank/DDBJ whole genome shotgun (WGS) entry which is preliminary data.</text>
</comment>
<dbReference type="OrthoDB" id="68593at2759"/>
<proteinExistence type="predicted"/>
<evidence type="ECO:0000313" key="3">
    <source>
        <dbReference type="Proteomes" id="UP000294530"/>
    </source>
</evidence>